<sequence length="398" mass="43867">MAIGSTFGVGARAMGMGGASLALADDFTALYWNPAGMAQIQKFELFSSFSHNTASTDAYFTGDEITGTTRSQIRPNSIGFVYPFHAKRGGWAIAFGYNRPQNFDYQTAIQGVDPSSDTEFSGLAVDETDVNSGGIGIWSFGTSVYVSKRVLIGGSLDFWQGKSLNELDTTATDLLKVDSELSRFRYDDEIDREYSGVGARIGLLAHLTDAVSVGLTLVAPVELGVDELWYQSTRAVYDDGEEVSDSVDGAQAFDIERPFEIGTGIAVKLFNKQLILAGDVQLTDWTQTRYDPVPADDISQDNFEEFYATTLQVRLGAEYKIPAIGTHIRLGYFRDTIPFTDAEVENARDFLTAGVGKIFEDSLKFDVGYMMGTWQRSRNELTTKQLTHRVFVSAAYRF</sequence>
<keyword evidence="2" id="KW-1134">Transmembrane beta strand</keyword>
<dbReference type="Gene3D" id="2.40.160.60">
    <property type="entry name" value="Outer membrane protein transport protein (OMPP1/FadL/TodX)"/>
    <property type="match status" value="1"/>
</dbReference>
<comment type="caution">
    <text evidence="7">The sequence shown here is derived from an EMBL/GenBank/DDBJ whole genome shotgun (WGS) entry which is preliminary data.</text>
</comment>
<keyword evidence="3" id="KW-0812">Transmembrane</keyword>
<dbReference type="Proteomes" id="UP001174909">
    <property type="component" value="Unassembled WGS sequence"/>
</dbReference>
<keyword evidence="8" id="KW-1185">Reference proteome</keyword>
<evidence type="ECO:0000256" key="5">
    <source>
        <dbReference type="ARBA" id="ARBA00023136"/>
    </source>
</evidence>
<evidence type="ECO:0000313" key="7">
    <source>
        <dbReference type="EMBL" id="CAI8025726.1"/>
    </source>
</evidence>
<organism evidence="7 8">
    <name type="scientific">Geodia barretti</name>
    <name type="common">Barrett's horny sponge</name>
    <dbReference type="NCBI Taxonomy" id="519541"/>
    <lineage>
        <taxon>Eukaryota</taxon>
        <taxon>Metazoa</taxon>
        <taxon>Porifera</taxon>
        <taxon>Demospongiae</taxon>
        <taxon>Heteroscleromorpha</taxon>
        <taxon>Tetractinellida</taxon>
        <taxon>Astrophorina</taxon>
        <taxon>Geodiidae</taxon>
        <taxon>Geodia</taxon>
    </lineage>
</organism>
<evidence type="ECO:0008006" key="9">
    <source>
        <dbReference type="Google" id="ProtNLM"/>
    </source>
</evidence>
<proteinExistence type="predicted"/>
<dbReference type="Pfam" id="PF03349">
    <property type="entry name" value="Toluene_X"/>
    <property type="match status" value="1"/>
</dbReference>
<dbReference type="SUPFAM" id="SSF56935">
    <property type="entry name" value="Porins"/>
    <property type="match status" value="1"/>
</dbReference>
<name>A0AA35SBQ4_GEOBA</name>
<evidence type="ECO:0000256" key="2">
    <source>
        <dbReference type="ARBA" id="ARBA00022452"/>
    </source>
</evidence>
<evidence type="ECO:0000256" key="6">
    <source>
        <dbReference type="ARBA" id="ARBA00023237"/>
    </source>
</evidence>
<gene>
    <name evidence="7" type="ORF">GBAR_LOCUS14841</name>
</gene>
<evidence type="ECO:0000256" key="1">
    <source>
        <dbReference type="ARBA" id="ARBA00004571"/>
    </source>
</evidence>
<evidence type="ECO:0000256" key="4">
    <source>
        <dbReference type="ARBA" id="ARBA00022729"/>
    </source>
</evidence>
<dbReference type="EMBL" id="CASHTH010002177">
    <property type="protein sequence ID" value="CAI8025726.1"/>
    <property type="molecule type" value="Genomic_DNA"/>
</dbReference>
<keyword evidence="4" id="KW-0732">Signal</keyword>
<reference evidence="7" key="1">
    <citation type="submission" date="2023-03" db="EMBL/GenBank/DDBJ databases">
        <authorList>
            <person name="Steffen K."/>
            <person name="Cardenas P."/>
        </authorList>
    </citation>
    <scope>NUCLEOTIDE SEQUENCE</scope>
</reference>
<comment type="subcellular location">
    <subcellularLocation>
        <location evidence="1">Cell outer membrane</location>
        <topology evidence="1">Multi-pass membrane protein</topology>
    </subcellularLocation>
</comment>
<keyword evidence="6" id="KW-0998">Cell outer membrane</keyword>
<accession>A0AA35SBQ4</accession>
<keyword evidence="5" id="KW-0472">Membrane</keyword>
<dbReference type="AlphaFoldDB" id="A0AA35SBQ4"/>
<evidence type="ECO:0000256" key="3">
    <source>
        <dbReference type="ARBA" id="ARBA00022692"/>
    </source>
</evidence>
<protein>
    <recommendedName>
        <fullName evidence="9">Long-chain fatty acid transport protein</fullName>
    </recommendedName>
</protein>
<dbReference type="InterPro" id="IPR005017">
    <property type="entry name" value="OMPP1/FadL/TodX"/>
</dbReference>
<evidence type="ECO:0000313" key="8">
    <source>
        <dbReference type="Proteomes" id="UP001174909"/>
    </source>
</evidence>